<dbReference type="EMBL" id="CP042910">
    <property type="protein sequence ID" value="QEG16076.1"/>
    <property type="molecule type" value="Genomic_DNA"/>
</dbReference>
<name>A0ABX5YK34_9PLAN</name>
<dbReference type="GeneID" id="98646551"/>
<dbReference type="Gene3D" id="3.90.1580.10">
    <property type="entry name" value="paralog of FGE (formylglycine-generating enzyme)"/>
    <property type="match status" value="1"/>
</dbReference>
<feature type="domain" description="Sulfatase-modifying factor enzyme-like" evidence="1">
    <location>
        <begin position="124"/>
        <end position="232"/>
    </location>
</feature>
<dbReference type="Pfam" id="PF03781">
    <property type="entry name" value="FGE-sulfatase"/>
    <property type="match status" value="1"/>
</dbReference>
<evidence type="ECO:0000313" key="3">
    <source>
        <dbReference type="Proteomes" id="UP000322887"/>
    </source>
</evidence>
<gene>
    <name evidence="2" type="ORF">GmarT_19370</name>
</gene>
<sequence>MDLLLYLELNQEKQKEYCLEIEEKNSDFKFIKLGDGIDILPTFCHKISNLQVKLIPSNEFKMGLSKREEEKALAIKNPLPVCVSSMRPVHNAKVESIFASIYPILPSDFHYITNEVYEDAEFESGNPVRLSYDEAVEFLSTIGARLPHEEEWECFCRGLSKELFYFGDYLPGRQELEQYVSEEFTKDINFKRNKFGFFGLFTGEWCCDLFRSDYSKEASVDEGVYVVRGGGSALWPWQGDDWVWCMSASRSPARSFSIDGMNDDSFPPLSYLERHTLRAIWTIVE</sequence>
<proteinExistence type="predicted"/>
<keyword evidence="3" id="KW-1185">Reference proteome</keyword>
<dbReference type="InterPro" id="IPR005532">
    <property type="entry name" value="SUMF_dom"/>
</dbReference>
<dbReference type="RefSeq" id="WP_002649281.1">
    <property type="nucleotide sequence ID" value="NZ_CP042910.1"/>
</dbReference>
<evidence type="ECO:0000313" key="2">
    <source>
        <dbReference type="EMBL" id="QEG16076.1"/>
    </source>
</evidence>
<accession>A0ABX5YK34</accession>
<dbReference type="InterPro" id="IPR016187">
    <property type="entry name" value="CTDL_fold"/>
</dbReference>
<organism evidence="2 3">
    <name type="scientific">Gimesia maris</name>
    <dbReference type="NCBI Taxonomy" id="122"/>
    <lineage>
        <taxon>Bacteria</taxon>
        <taxon>Pseudomonadati</taxon>
        <taxon>Planctomycetota</taxon>
        <taxon>Planctomycetia</taxon>
        <taxon>Planctomycetales</taxon>
        <taxon>Planctomycetaceae</taxon>
        <taxon>Gimesia</taxon>
    </lineage>
</organism>
<protein>
    <submittedName>
        <fullName evidence="2">Formylglycine-generating sulfatase enzyme</fullName>
    </submittedName>
</protein>
<dbReference type="InterPro" id="IPR042095">
    <property type="entry name" value="SUMF_sf"/>
</dbReference>
<dbReference type="Proteomes" id="UP000322887">
    <property type="component" value="Chromosome"/>
</dbReference>
<evidence type="ECO:0000259" key="1">
    <source>
        <dbReference type="Pfam" id="PF03781"/>
    </source>
</evidence>
<reference evidence="2 3" key="1">
    <citation type="submission" date="2019-08" db="EMBL/GenBank/DDBJ databases">
        <title>Deep-cultivation of Planctomycetes and their phenomic and genomic characterization uncovers novel biology.</title>
        <authorList>
            <person name="Wiegand S."/>
            <person name="Jogler M."/>
            <person name="Boedeker C."/>
            <person name="Pinto D."/>
            <person name="Vollmers J."/>
            <person name="Rivas-Marin E."/>
            <person name="Kohn T."/>
            <person name="Peeters S.H."/>
            <person name="Heuer A."/>
            <person name="Rast P."/>
            <person name="Oberbeckmann S."/>
            <person name="Bunk B."/>
            <person name="Jeske O."/>
            <person name="Meyerdierks A."/>
            <person name="Storesund J.E."/>
            <person name="Kallscheuer N."/>
            <person name="Luecker S."/>
            <person name="Lage O.M."/>
            <person name="Pohl T."/>
            <person name="Merkel B.J."/>
            <person name="Hornburger P."/>
            <person name="Mueller R.-W."/>
            <person name="Bruemmer F."/>
            <person name="Labrenz M."/>
            <person name="Spormann A.M."/>
            <person name="Op den Camp H."/>
            <person name="Overmann J."/>
            <person name="Amann R."/>
            <person name="Jetten M.S.M."/>
            <person name="Mascher T."/>
            <person name="Medema M.H."/>
            <person name="Devos D.P."/>
            <person name="Kaster A.-K."/>
            <person name="Ovreas L."/>
            <person name="Rohde M."/>
            <person name="Galperin M.Y."/>
            <person name="Jogler C."/>
        </authorList>
    </citation>
    <scope>NUCLEOTIDE SEQUENCE [LARGE SCALE GENOMIC DNA]</scope>
    <source>
        <strain evidence="2 3">DSM 8797</strain>
    </source>
</reference>
<dbReference type="SUPFAM" id="SSF56436">
    <property type="entry name" value="C-type lectin-like"/>
    <property type="match status" value="1"/>
</dbReference>